<dbReference type="InterPro" id="IPR012674">
    <property type="entry name" value="Calycin"/>
</dbReference>
<dbReference type="Proteomes" id="UP000469558">
    <property type="component" value="Unassembled WGS sequence"/>
</dbReference>
<dbReference type="EMBL" id="QGMK01002978">
    <property type="protein sequence ID" value="TVY54938.1"/>
    <property type="molecule type" value="Genomic_DNA"/>
</dbReference>
<keyword evidence="2" id="KW-1185">Reference proteome</keyword>
<name>A0A8T9BQU6_9HELO</name>
<proteinExistence type="predicted"/>
<dbReference type="OrthoDB" id="425354at2759"/>
<dbReference type="AlphaFoldDB" id="A0A8T9BQU6"/>
<reference evidence="1 2" key="1">
    <citation type="submission" date="2018-05" db="EMBL/GenBank/DDBJ databases">
        <title>Genome sequencing and assembly of the regulated plant pathogen Lachnellula willkommii and related sister species for the development of diagnostic species identification markers.</title>
        <authorList>
            <person name="Giroux E."/>
            <person name="Bilodeau G."/>
        </authorList>
    </citation>
    <scope>NUCLEOTIDE SEQUENCE [LARGE SCALE GENOMIC DNA]</scope>
    <source>
        <strain evidence="1 2">CBS 268.59</strain>
    </source>
</reference>
<protein>
    <submittedName>
        <fullName evidence="1">Uncharacterized protein</fullName>
    </submittedName>
</protein>
<organism evidence="1 2">
    <name type="scientific">Lachnellula suecica</name>
    <dbReference type="NCBI Taxonomy" id="602035"/>
    <lineage>
        <taxon>Eukaryota</taxon>
        <taxon>Fungi</taxon>
        <taxon>Dikarya</taxon>
        <taxon>Ascomycota</taxon>
        <taxon>Pezizomycotina</taxon>
        <taxon>Leotiomycetes</taxon>
        <taxon>Helotiales</taxon>
        <taxon>Lachnaceae</taxon>
        <taxon>Lachnellula</taxon>
    </lineage>
</organism>
<sequence length="136" mass="15242">MAAPPEITLKDLTGDWVMNKTLSDDTDPILVLQGVSWFTRKAISLATITLHTKQYTDSDNETHIDIEQTATGGIKGTTEIRVLNWSERTHTDSIFGTVKGRSRWLSGLGEVEKYLQEGWEAGEAEWIESYVVNEKA</sequence>
<gene>
    <name evidence="1" type="ORF">LSUE1_G009423</name>
</gene>
<dbReference type="InterPro" id="IPR053037">
    <property type="entry name" value="Pericyclase_pydY-like"/>
</dbReference>
<dbReference type="Gene3D" id="2.40.128.20">
    <property type="match status" value="1"/>
</dbReference>
<evidence type="ECO:0000313" key="2">
    <source>
        <dbReference type="Proteomes" id="UP000469558"/>
    </source>
</evidence>
<dbReference type="PANTHER" id="PTHR38115">
    <property type="entry name" value="LIPOCALIN-LIKE DOMAIN-CONTAINING PROTEIN"/>
    <property type="match status" value="1"/>
</dbReference>
<accession>A0A8T9BQU6</accession>
<feature type="non-terminal residue" evidence="1">
    <location>
        <position position="136"/>
    </location>
</feature>
<comment type="caution">
    <text evidence="1">The sequence shown here is derived from an EMBL/GenBank/DDBJ whole genome shotgun (WGS) entry which is preliminary data.</text>
</comment>
<dbReference type="PANTHER" id="PTHR38115:SF1">
    <property type="entry name" value="LIPOCALIN-LIKE DOMAIN-CONTAINING PROTEIN"/>
    <property type="match status" value="1"/>
</dbReference>
<evidence type="ECO:0000313" key="1">
    <source>
        <dbReference type="EMBL" id="TVY54938.1"/>
    </source>
</evidence>